<keyword evidence="1" id="KW-1133">Transmembrane helix</keyword>
<evidence type="ECO:0000313" key="3">
    <source>
        <dbReference type="Proteomes" id="UP000709959"/>
    </source>
</evidence>
<dbReference type="EMBL" id="JADKCH010000002">
    <property type="protein sequence ID" value="MBK8572009.1"/>
    <property type="molecule type" value="Genomic_DNA"/>
</dbReference>
<organism evidence="2 3">
    <name type="scientific">Candidatus Geothrix odensensis</name>
    <dbReference type="NCBI Taxonomy" id="2954440"/>
    <lineage>
        <taxon>Bacteria</taxon>
        <taxon>Pseudomonadati</taxon>
        <taxon>Acidobacteriota</taxon>
        <taxon>Holophagae</taxon>
        <taxon>Holophagales</taxon>
        <taxon>Holophagaceae</taxon>
        <taxon>Geothrix</taxon>
    </lineage>
</organism>
<evidence type="ECO:0000313" key="2">
    <source>
        <dbReference type="EMBL" id="MBK8572009.1"/>
    </source>
</evidence>
<sequence>MHPLLVIGVLASAAWAAAGLALLHAEARAYGQRALHAAPAGDPAAGVRYAFTGAMSPMAKESVREHLPSYAAGLAYHAGIFTALGLLAITLAEVSLPGPLRLLVQALLGLGTLGGLSLLLKRALKPELRGLSTPDDVLSNLLATAFVALAIFGPSTPWLLSAMLLLLYVPLGKLRHSLFFFVARRHLGAFFGRRGVFPPGGAHGR</sequence>
<dbReference type="SUPFAM" id="SSF103501">
    <property type="entry name" value="Respiratory nitrate reductase 1 gamma chain"/>
    <property type="match status" value="1"/>
</dbReference>
<dbReference type="InterPro" id="IPR036197">
    <property type="entry name" value="NarG-like_sf"/>
</dbReference>
<gene>
    <name evidence="2" type="ORF">IPN91_05045</name>
</gene>
<feature type="transmembrane region" description="Helical" evidence="1">
    <location>
        <begin position="102"/>
        <end position="120"/>
    </location>
</feature>
<keyword evidence="1" id="KW-0812">Transmembrane</keyword>
<comment type="caution">
    <text evidence="2">The sequence shown here is derived from an EMBL/GenBank/DDBJ whole genome shotgun (WGS) entry which is preliminary data.</text>
</comment>
<accession>A0A936F0Q0</accession>
<keyword evidence="1" id="KW-0472">Membrane</keyword>
<dbReference type="AlphaFoldDB" id="A0A936F0Q0"/>
<evidence type="ECO:0000256" key="1">
    <source>
        <dbReference type="SAM" id="Phobius"/>
    </source>
</evidence>
<name>A0A936F0Q0_9BACT</name>
<dbReference type="Proteomes" id="UP000709959">
    <property type="component" value="Unassembled WGS sequence"/>
</dbReference>
<reference evidence="2 3" key="1">
    <citation type="submission" date="2020-10" db="EMBL/GenBank/DDBJ databases">
        <title>Connecting structure to function with the recovery of over 1000 high-quality activated sludge metagenome-assembled genomes encoding full-length rRNA genes using long-read sequencing.</title>
        <authorList>
            <person name="Singleton C.M."/>
            <person name="Petriglieri F."/>
            <person name="Kristensen J.M."/>
            <person name="Kirkegaard R.H."/>
            <person name="Michaelsen T.Y."/>
            <person name="Andersen M.H."/>
            <person name="Karst S.M."/>
            <person name="Dueholm M.S."/>
            <person name="Nielsen P.H."/>
            <person name="Albertsen M."/>
        </authorList>
    </citation>
    <scope>NUCLEOTIDE SEQUENCE [LARGE SCALE GENOMIC DNA]</scope>
    <source>
        <strain evidence="2">OdNE_18-Q3-R46-58_MAXAC.008</strain>
    </source>
</reference>
<protein>
    <submittedName>
        <fullName evidence="2">Uncharacterized protein</fullName>
    </submittedName>
</protein>
<proteinExistence type="predicted"/>
<feature type="transmembrane region" description="Helical" evidence="1">
    <location>
        <begin position="70"/>
        <end position="90"/>
    </location>
</feature>
<feature type="transmembrane region" description="Helical" evidence="1">
    <location>
        <begin position="140"/>
        <end position="169"/>
    </location>
</feature>